<dbReference type="PROSITE" id="PS00139">
    <property type="entry name" value="THIOL_PROTEASE_CYS"/>
    <property type="match status" value="1"/>
</dbReference>
<evidence type="ECO:0000256" key="1">
    <source>
        <dbReference type="ARBA" id="ARBA00008455"/>
    </source>
</evidence>
<evidence type="ECO:0000259" key="6">
    <source>
        <dbReference type="SMART" id="SM00848"/>
    </source>
</evidence>
<proteinExistence type="inferred from homology"/>
<dbReference type="FunFam" id="3.90.70.10:FF:000039">
    <property type="entry name" value="Cysteine proteinase 2, putative"/>
    <property type="match status" value="1"/>
</dbReference>
<dbReference type="InterPro" id="IPR013128">
    <property type="entry name" value="Peptidase_C1A"/>
</dbReference>
<dbReference type="Gene3D" id="3.90.70.10">
    <property type="entry name" value="Cysteine proteinases"/>
    <property type="match status" value="1"/>
</dbReference>
<keyword evidence="4" id="KW-1133">Transmembrane helix</keyword>
<feature type="domain" description="Cathepsin propeptide inhibitor" evidence="6">
    <location>
        <begin position="53"/>
        <end position="108"/>
    </location>
</feature>
<gene>
    <name evidence="7" type="ORF">BSTOLATCC_MIC57868</name>
</gene>
<keyword evidence="4" id="KW-0812">Transmembrane</keyword>
<evidence type="ECO:0008006" key="9">
    <source>
        <dbReference type="Google" id="ProtNLM"/>
    </source>
</evidence>
<sequence length="348" mass="38387">MDYKLASGSKSKKTYIAIIAALAIVGVVATVSFSLKSPQTPALIQLQIDEQEFQDFIAKYNKNYSEEEYARRFKIFRDNSAYIRVFNTQGKTWFLGVNEFTDMTFAEFKMVYTPSKILSDPTIEASVLQNTTIPTQVDWSAKGAVTPVKNQGQCGGCWAFATTGSCESAWFLAGHNLTSLSEQQLMDCSYSYGNLACGGGTMTQAMKYVVKNGGITSEDNYPYTAHDGLCNQAKEKQFAATFTSYKVVKADDVQQMQIAVAQQPIRVSVEADQNAWQLYKGGIVSSDCGTNLDHEVLVVGYNQLNSPQYWKVKNSWGTTWGEAGYIRIAIVAGRGVCGIQMQPAYPIV</sequence>
<evidence type="ECO:0000256" key="2">
    <source>
        <dbReference type="ARBA" id="ARBA00023145"/>
    </source>
</evidence>
<evidence type="ECO:0000256" key="3">
    <source>
        <dbReference type="ARBA" id="ARBA00023157"/>
    </source>
</evidence>
<dbReference type="GO" id="GO:0006508">
    <property type="term" value="P:proteolysis"/>
    <property type="evidence" value="ECO:0007669"/>
    <property type="project" value="InterPro"/>
</dbReference>
<feature type="domain" description="Peptidase C1A papain C-terminal" evidence="5">
    <location>
        <begin position="133"/>
        <end position="347"/>
    </location>
</feature>
<dbReference type="Pfam" id="PF08246">
    <property type="entry name" value="Inhibitor_I29"/>
    <property type="match status" value="1"/>
</dbReference>
<dbReference type="SMART" id="SM00645">
    <property type="entry name" value="Pept_C1"/>
    <property type="match status" value="1"/>
</dbReference>
<keyword evidence="3" id="KW-1015">Disulfide bond</keyword>
<dbReference type="SUPFAM" id="SSF54001">
    <property type="entry name" value="Cysteine proteinases"/>
    <property type="match status" value="1"/>
</dbReference>
<dbReference type="CDD" id="cd02248">
    <property type="entry name" value="Peptidase_C1A"/>
    <property type="match status" value="1"/>
</dbReference>
<dbReference type="PROSITE" id="PS00639">
    <property type="entry name" value="THIOL_PROTEASE_HIS"/>
    <property type="match status" value="1"/>
</dbReference>
<accession>A0AAU9K3E7</accession>
<keyword evidence="4" id="KW-0472">Membrane</keyword>
<dbReference type="EMBL" id="CAJZBQ010000056">
    <property type="protein sequence ID" value="CAG9333048.1"/>
    <property type="molecule type" value="Genomic_DNA"/>
</dbReference>
<dbReference type="GO" id="GO:0008234">
    <property type="term" value="F:cysteine-type peptidase activity"/>
    <property type="evidence" value="ECO:0007669"/>
    <property type="project" value="InterPro"/>
</dbReference>
<keyword evidence="8" id="KW-1185">Reference proteome</keyword>
<dbReference type="AlphaFoldDB" id="A0AAU9K3E7"/>
<evidence type="ECO:0000259" key="5">
    <source>
        <dbReference type="SMART" id="SM00645"/>
    </source>
</evidence>
<dbReference type="InterPro" id="IPR025660">
    <property type="entry name" value="Pept_his_AS"/>
</dbReference>
<comment type="similarity">
    <text evidence="1">Belongs to the peptidase C1 family.</text>
</comment>
<dbReference type="InterPro" id="IPR038765">
    <property type="entry name" value="Papain-like_cys_pep_sf"/>
</dbReference>
<evidence type="ECO:0000313" key="7">
    <source>
        <dbReference type="EMBL" id="CAG9333048.1"/>
    </source>
</evidence>
<dbReference type="Proteomes" id="UP001162131">
    <property type="component" value="Unassembled WGS sequence"/>
</dbReference>
<reference evidence="7" key="1">
    <citation type="submission" date="2021-09" db="EMBL/GenBank/DDBJ databases">
        <authorList>
            <consortium name="AG Swart"/>
            <person name="Singh M."/>
            <person name="Singh A."/>
            <person name="Seah K."/>
            <person name="Emmerich C."/>
        </authorList>
    </citation>
    <scope>NUCLEOTIDE SEQUENCE</scope>
    <source>
        <strain evidence="7">ATCC30299</strain>
    </source>
</reference>
<dbReference type="InterPro" id="IPR000668">
    <property type="entry name" value="Peptidase_C1A_C"/>
</dbReference>
<dbReference type="InterPro" id="IPR013201">
    <property type="entry name" value="Prot_inhib_I29"/>
</dbReference>
<dbReference type="SMART" id="SM00848">
    <property type="entry name" value="Inhibitor_I29"/>
    <property type="match status" value="1"/>
</dbReference>
<dbReference type="PRINTS" id="PR00705">
    <property type="entry name" value="PAPAIN"/>
</dbReference>
<dbReference type="Pfam" id="PF00112">
    <property type="entry name" value="Peptidase_C1"/>
    <property type="match status" value="1"/>
</dbReference>
<keyword evidence="2" id="KW-0865">Zymogen</keyword>
<evidence type="ECO:0000256" key="4">
    <source>
        <dbReference type="SAM" id="Phobius"/>
    </source>
</evidence>
<dbReference type="PANTHER" id="PTHR12411">
    <property type="entry name" value="CYSTEINE PROTEASE FAMILY C1-RELATED"/>
    <property type="match status" value="1"/>
</dbReference>
<name>A0AAU9K3E7_9CILI</name>
<organism evidence="7 8">
    <name type="scientific">Blepharisma stoltei</name>
    <dbReference type="NCBI Taxonomy" id="1481888"/>
    <lineage>
        <taxon>Eukaryota</taxon>
        <taxon>Sar</taxon>
        <taxon>Alveolata</taxon>
        <taxon>Ciliophora</taxon>
        <taxon>Postciliodesmatophora</taxon>
        <taxon>Heterotrichea</taxon>
        <taxon>Heterotrichida</taxon>
        <taxon>Blepharismidae</taxon>
        <taxon>Blepharisma</taxon>
    </lineage>
</organism>
<dbReference type="InterPro" id="IPR000169">
    <property type="entry name" value="Pept_cys_AS"/>
</dbReference>
<comment type="caution">
    <text evidence="7">The sequence shown here is derived from an EMBL/GenBank/DDBJ whole genome shotgun (WGS) entry which is preliminary data.</text>
</comment>
<feature type="transmembrane region" description="Helical" evidence="4">
    <location>
        <begin position="14"/>
        <end position="35"/>
    </location>
</feature>
<evidence type="ECO:0000313" key="8">
    <source>
        <dbReference type="Proteomes" id="UP001162131"/>
    </source>
</evidence>
<dbReference type="InterPro" id="IPR039417">
    <property type="entry name" value="Peptidase_C1A_papain-like"/>
</dbReference>
<protein>
    <recommendedName>
        <fullName evidence="9">Papain family cysteine protease</fullName>
    </recommendedName>
</protein>